<dbReference type="InParanoid" id="A0A6C2YRJ4"/>
<dbReference type="AlphaFoldDB" id="A0A6C2YRJ4"/>
<dbReference type="EMBL" id="LR593887">
    <property type="protein sequence ID" value="VTS04945.1"/>
    <property type="molecule type" value="Genomic_DNA"/>
</dbReference>
<protein>
    <recommendedName>
        <fullName evidence="1">Glycosyltransferase 2-like domain-containing protein</fullName>
    </recommendedName>
</protein>
<evidence type="ECO:0000259" key="1">
    <source>
        <dbReference type="Pfam" id="PF00535"/>
    </source>
</evidence>
<proteinExistence type="predicted"/>
<keyword evidence="2" id="KW-0808">Transferase</keyword>
<dbReference type="Pfam" id="PF00535">
    <property type="entry name" value="Glycos_transf_2"/>
    <property type="match status" value="1"/>
</dbReference>
<dbReference type="PANTHER" id="PTHR48090">
    <property type="entry name" value="UNDECAPRENYL-PHOSPHATE 4-DEOXY-4-FORMAMIDO-L-ARABINOSE TRANSFERASE-RELATED"/>
    <property type="match status" value="1"/>
</dbReference>
<dbReference type="InterPro" id="IPR050256">
    <property type="entry name" value="Glycosyltransferase_2"/>
</dbReference>
<feature type="domain" description="Glycosyltransferase 2-like" evidence="1">
    <location>
        <begin position="6"/>
        <end position="114"/>
    </location>
</feature>
<reference evidence="2" key="1">
    <citation type="submission" date="2019-04" db="EMBL/GenBank/DDBJ databases">
        <authorList>
            <consortium name="Science for Life Laboratories"/>
        </authorList>
    </citation>
    <scope>NUCLEOTIDE SEQUENCE</scope>
    <source>
        <strain evidence="2">MBLW1</strain>
    </source>
</reference>
<gene>
    <name evidence="2" type="ORF">GMBLW1_01710</name>
</gene>
<dbReference type="EMBL" id="LR586016">
    <property type="protein sequence ID" value="VIP03789.1"/>
    <property type="molecule type" value="Genomic_DNA"/>
</dbReference>
<evidence type="ECO:0000313" key="3">
    <source>
        <dbReference type="Proteomes" id="UP000464378"/>
    </source>
</evidence>
<dbReference type="KEGG" id="tim:GMBLW1_01710"/>
<sequence length="251" mass="28238">MSRTLSIIVPCYNEADNLPTLFTAFREAVGDRTDVEVVLVNNGSTDRSASVFTEQLTLPGHVSFRVVKVAHNQGYGFGILSGLRAAKGEFLAWTHADLQTDPRDVLTGFDRMRELPEPERTFLRGRRIGRPLFDRIFTVGMGWLASMALGSRLVDVNAQPKCFHRSFFETWSDAPHDFSLDLYALHQANLAKLAIVELPVHFGERKHGEAKGGGSLRGKIKLTRRTLSFILALRRKLKANRRLINKPPIVW</sequence>
<dbReference type="Proteomes" id="UP000464378">
    <property type="component" value="Chromosome"/>
</dbReference>
<dbReference type="Gene3D" id="3.90.550.10">
    <property type="entry name" value="Spore Coat Polysaccharide Biosynthesis Protein SpsA, Chain A"/>
    <property type="match status" value="1"/>
</dbReference>
<dbReference type="InterPro" id="IPR029044">
    <property type="entry name" value="Nucleotide-diphossugar_trans"/>
</dbReference>
<evidence type="ECO:0000313" key="2">
    <source>
        <dbReference type="EMBL" id="VIP03789.1"/>
    </source>
</evidence>
<dbReference type="PANTHER" id="PTHR48090:SF7">
    <property type="entry name" value="RFBJ PROTEIN"/>
    <property type="match status" value="1"/>
</dbReference>
<organism evidence="2">
    <name type="scientific">Tuwongella immobilis</name>
    <dbReference type="NCBI Taxonomy" id="692036"/>
    <lineage>
        <taxon>Bacteria</taxon>
        <taxon>Pseudomonadati</taxon>
        <taxon>Planctomycetota</taxon>
        <taxon>Planctomycetia</taxon>
        <taxon>Gemmatales</taxon>
        <taxon>Gemmataceae</taxon>
        <taxon>Tuwongella</taxon>
    </lineage>
</organism>
<accession>A0A6C2YRJ4</accession>
<dbReference type="CDD" id="cd04179">
    <property type="entry name" value="DPM_DPG-synthase_like"/>
    <property type="match status" value="1"/>
</dbReference>
<dbReference type="GO" id="GO:0016740">
    <property type="term" value="F:transferase activity"/>
    <property type="evidence" value="ECO:0007669"/>
    <property type="project" value="UniProtKB-KW"/>
</dbReference>
<dbReference type="SUPFAM" id="SSF53448">
    <property type="entry name" value="Nucleotide-diphospho-sugar transferases"/>
    <property type="match status" value="1"/>
</dbReference>
<name>A0A6C2YRJ4_9BACT</name>
<dbReference type="InterPro" id="IPR001173">
    <property type="entry name" value="Glyco_trans_2-like"/>
</dbReference>
<keyword evidence="3" id="KW-1185">Reference proteome</keyword>
<dbReference type="RefSeq" id="WP_197740736.1">
    <property type="nucleotide sequence ID" value="NZ_LR593887.1"/>
</dbReference>